<name>A0A7S7LYI3_9BACT</name>
<dbReference type="Proteomes" id="UP000593836">
    <property type="component" value="Chromosome"/>
</dbReference>
<keyword evidence="2" id="KW-1185">Reference proteome</keyword>
<sequence>MQILVLKANSGHPLNKNTIMNGMKGVVAGYKAYGKVHLNDKIRILTDNNRVIHAVVNKVEKMLINDDKVAIFYTQENQKVWDQGWQAYVNKKIMTGMILINENDLPA</sequence>
<accession>A0A7S7LYI3</accession>
<evidence type="ECO:0000313" key="1">
    <source>
        <dbReference type="EMBL" id="QOY53799.1"/>
    </source>
</evidence>
<dbReference type="KEGG" id="smas:HUE87_07775"/>
<dbReference type="AlphaFoldDB" id="A0A7S7LYI3"/>
<gene>
    <name evidence="1" type="ORF">HUE87_07775</name>
</gene>
<proteinExistence type="predicted"/>
<dbReference type="RefSeq" id="WP_194365634.1">
    <property type="nucleotide sequence ID" value="NZ_CP054493.1"/>
</dbReference>
<reference evidence="1 2" key="1">
    <citation type="submission" date="2020-05" db="EMBL/GenBank/DDBJ databases">
        <title>Sulfurimonas marisnigri, sp. nov., and Sulfurimonas baltica, sp. nov., manganese oxide reducing chemolithoautotrophs of the class Epsilonproteobacteria isolated from the pelagic redoxclines of the Black and Baltic Seas and emended description of the genus Sulfurimonas.</title>
        <authorList>
            <person name="Henkel J.V."/>
            <person name="Laudan C."/>
            <person name="Werner J."/>
            <person name="Neu T."/>
            <person name="Plewe S."/>
            <person name="Sproer C."/>
            <person name="Bunk B."/>
            <person name="Schulz-Vogt H.N."/>
        </authorList>
    </citation>
    <scope>NUCLEOTIDE SEQUENCE [LARGE SCALE GENOMIC DNA]</scope>
    <source>
        <strain evidence="1 2">SoZ1</strain>
    </source>
</reference>
<protein>
    <submittedName>
        <fullName evidence="1">Uncharacterized protein</fullName>
    </submittedName>
</protein>
<organism evidence="1 2">
    <name type="scientific">Candidatus Sulfurimonas marisnigri</name>
    <dbReference type="NCBI Taxonomy" id="2740405"/>
    <lineage>
        <taxon>Bacteria</taxon>
        <taxon>Pseudomonadati</taxon>
        <taxon>Campylobacterota</taxon>
        <taxon>Epsilonproteobacteria</taxon>
        <taxon>Campylobacterales</taxon>
        <taxon>Sulfurimonadaceae</taxon>
        <taxon>Sulfurimonas</taxon>
    </lineage>
</organism>
<evidence type="ECO:0000313" key="2">
    <source>
        <dbReference type="Proteomes" id="UP000593836"/>
    </source>
</evidence>
<dbReference type="EMBL" id="CP054493">
    <property type="protein sequence ID" value="QOY53799.1"/>
    <property type="molecule type" value="Genomic_DNA"/>
</dbReference>